<proteinExistence type="predicted"/>
<comment type="caution">
    <text evidence="1">The sequence shown here is derived from an EMBL/GenBank/DDBJ whole genome shotgun (WGS) entry which is preliminary data.</text>
</comment>
<dbReference type="Gene3D" id="1.20.58.1030">
    <property type="match status" value="1"/>
</dbReference>
<dbReference type="OrthoDB" id="338231at2759"/>
<keyword evidence="2" id="KW-1185">Reference proteome</keyword>
<sequence length="140" mass="15944">MASDSGSGFPATDDYESFISTTDVEHLKRVWRREKAAPEIFQFETALIERIREQIQLMTKINLNQSKHKHKASEIGEVEPSGQLSLRLFFKMRLQSVSYSNGFGSGLFDRLPSVTDVDPVHACIEGTRKKLIVRIDSFRP</sequence>
<dbReference type="STRING" id="63057.A0A2P5F5V5"/>
<gene>
    <name evidence="1" type="ORF">TorRG33x02_110710</name>
</gene>
<protein>
    <submittedName>
        <fullName evidence="1">Uncharacterized protein</fullName>
    </submittedName>
</protein>
<dbReference type="InParanoid" id="A0A2P5F5V5"/>
<dbReference type="EMBL" id="JXTC01000060">
    <property type="protein sequence ID" value="PON93165.1"/>
    <property type="molecule type" value="Genomic_DNA"/>
</dbReference>
<reference evidence="2" key="1">
    <citation type="submission" date="2016-06" db="EMBL/GenBank/DDBJ databases">
        <title>Parallel loss of symbiosis genes in relatives of nitrogen-fixing non-legume Parasponia.</title>
        <authorList>
            <person name="Van Velzen R."/>
            <person name="Holmer R."/>
            <person name="Bu F."/>
            <person name="Rutten L."/>
            <person name="Van Zeijl A."/>
            <person name="Liu W."/>
            <person name="Santuari L."/>
            <person name="Cao Q."/>
            <person name="Sharma T."/>
            <person name="Shen D."/>
            <person name="Roswanjaya Y."/>
            <person name="Wardhani T."/>
            <person name="Kalhor M.S."/>
            <person name="Jansen J."/>
            <person name="Van den Hoogen J."/>
            <person name="Gungor B."/>
            <person name="Hartog M."/>
            <person name="Hontelez J."/>
            <person name="Verver J."/>
            <person name="Yang W.-C."/>
            <person name="Schijlen E."/>
            <person name="Repin R."/>
            <person name="Schilthuizen M."/>
            <person name="Schranz E."/>
            <person name="Heidstra R."/>
            <person name="Miyata K."/>
            <person name="Fedorova E."/>
            <person name="Kohlen W."/>
            <person name="Bisseling T."/>
            <person name="Smit S."/>
            <person name="Geurts R."/>
        </authorList>
    </citation>
    <scope>NUCLEOTIDE SEQUENCE [LARGE SCALE GENOMIC DNA]</scope>
    <source>
        <strain evidence="2">cv. RG33-2</strain>
    </source>
</reference>
<name>A0A2P5F5V5_TREOI</name>
<dbReference type="Proteomes" id="UP000237000">
    <property type="component" value="Unassembled WGS sequence"/>
</dbReference>
<accession>A0A2P5F5V5</accession>
<dbReference type="AlphaFoldDB" id="A0A2P5F5V5"/>
<dbReference type="SUPFAM" id="SSF158573">
    <property type="entry name" value="GINS helical bundle-like"/>
    <property type="match status" value="1"/>
</dbReference>
<organism evidence="1 2">
    <name type="scientific">Trema orientale</name>
    <name type="common">Charcoal tree</name>
    <name type="synonym">Celtis orientalis</name>
    <dbReference type="NCBI Taxonomy" id="63057"/>
    <lineage>
        <taxon>Eukaryota</taxon>
        <taxon>Viridiplantae</taxon>
        <taxon>Streptophyta</taxon>
        <taxon>Embryophyta</taxon>
        <taxon>Tracheophyta</taxon>
        <taxon>Spermatophyta</taxon>
        <taxon>Magnoliopsida</taxon>
        <taxon>eudicotyledons</taxon>
        <taxon>Gunneridae</taxon>
        <taxon>Pentapetalae</taxon>
        <taxon>rosids</taxon>
        <taxon>fabids</taxon>
        <taxon>Rosales</taxon>
        <taxon>Cannabaceae</taxon>
        <taxon>Trema</taxon>
    </lineage>
</organism>
<evidence type="ECO:0000313" key="2">
    <source>
        <dbReference type="Proteomes" id="UP000237000"/>
    </source>
</evidence>
<dbReference type="InterPro" id="IPR036224">
    <property type="entry name" value="GINS_bundle-like_dom_sf"/>
</dbReference>
<evidence type="ECO:0000313" key="1">
    <source>
        <dbReference type="EMBL" id="PON93165.1"/>
    </source>
</evidence>